<dbReference type="InterPro" id="IPR012093">
    <property type="entry name" value="Pirin"/>
</dbReference>
<sequence length="349" mass="38314">MSERHPSIKAIVPLTSNPWPTLDPFLFCTHHNDRYPRANEQMGPDASLAGRNIGHDFSGKDGWSMYHGDTVPGFPRHPHAGFETVTIARQGFIDHSDSMGASARFGQGDVQWMTAGKGVVHSEAFPLLDRDNPNTTELFQIWLNLPREDKKNDAYFTMFWNETIPRHLIKEGDEVVGEVAVIAGTLHGLDALAPPPSSWAARDESNIAIWTLKLQPGASFTLPAANEETGRVLYFFEGDALTLEDVALEPRHGAQVEGDAEVTLKNTGTALAEVLVLQGRPIGEPVVQHGPFVGNYQGDIRQIMIDYQNTGFGGWPFEADAPVHPRDKGRFAIHADGREETPAPPENAA</sequence>
<protein>
    <submittedName>
        <fullName evidence="6">Pirin</fullName>
    </submittedName>
</protein>
<dbReference type="Pfam" id="PF02678">
    <property type="entry name" value="Pirin"/>
    <property type="match status" value="1"/>
</dbReference>
<accession>A0A328C414</accession>
<keyword evidence="2" id="KW-0408">Iron</keyword>
<evidence type="ECO:0000256" key="3">
    <source>
        <dbReference type="RuleBase" id="RU003457"/>
    </source>
</evidence>
<feature type="binding site" evidence="2">
    <location>
        <position position="123"/>
    </location>
    <ligand>
        <name>Fe cation</name>
        <dbReference type="ChEBI" id="CHEBI:24875"/>
    </ligand>
</feature>
<dbReference type="AlphaFoldDB" id="A0A328C414"/>
<keyword evidence="7" id="KW-1185">Reference proteome</keyword>
<feature type="domain" description="Pirin C-terminal" evidence="5">
    <location>
        <begin position="210"/>
        <end position="313"/>
    </location>
</feature>
<feature type="domain" description="Pirin N-terminal" evidence="4">
    <location>
        <begin position="67"/>
        <end position="143"/>
    </location>
</feature>
<evidence type="ECO:0000259" key="4">
    <source>
        <dbReference type="Pfam" id="PF02678"/>
    </source>
</evidence>
<feature type="binding site" evidence="2">
    <location>
        <position position="77"/>
    </location>
    <ligand>
        <name>Fe cation</name>
        <dbReference type="ChEBI" id="CHEBI:24875"/>
    </ligand>
</feature>
<evidence type="ECO:0000313" key="6">
    <source>
        <dbReference type="EMBL" id="RAL20689.1"/>
    </source>
</evidence>
<name>A0A328C414_9DELT</name>
<dbReference type="Gene3D" id="2.60.120.10">
    <property type="entry name" value="Jelly Rolls"/>
    <property type="match status" value="2"/>
</dbReference>
<feature type="binding site" evidence="2">
    <location>
        <position position="79"/>
    </location>
    <ligand>
        <name>Fe cation</name>
        <dbReference type="ChEBI" id="CHEBI:24875"/>
    </ligand>
</feature>
<evidence type="ECO:0000259" key="5">
    <source>
        <dbReference type="Pfam" id="PF05726"/>
    </source>
</evidence>
<dbReference type="InterPro" id="IPR008778">
    <property type="entry name" value="Pirin_C_dom"/>
</dbReference>
<dbReference type="InterPro" id="IPR003829">
    <property type="entry name" value="Pirin_N_dom"/>
</dbReference>
<dbReference type="EMBL" id="QHKO01000008">
    <property type="protein sequence ID" value="RAL20689.1"/>
    <property type="molecule type" value="Genomic_DNA"/>
</dbReference>
<dbReference type="InterPro" id="IPR014710">
    <property type="entry name" value="RmlC-like_jellyroll"/>
</dbReference>
<dbReference type="PANTHER" id="PTHR13903:SF8">
    <property type="entry name" value="PIRIN"/>
    <property type="match status" value="1"/>
</dbReference>
<organism evidence="6 7">
    <name type="scientific">Lujinxingia litoralis</name>
    <dbReference type="NCBI Taxonomy" id="2211119"/>
    <lineage>
        <taxon>Bacteria</taxon>
        <taxon>Deltaproteobacteria</taxon>
        <taxon>Bradymonadales</taxon>
        <taxon>Lujinxingiaceae</taxon>
        <taxon>Lujinxingia</taxon>
    </lineage>
</organism>
<gene>
    <name evidence="6" type="ORF">DL240_15335</name>
</gene>
<comment type="caution">
    <text evidence="6">The sequence shown here is derived from an EMBL/GenBank/DDBJ whole genome shotgun (WGS) entry which is preliminary data.</text>
</comment>
<dbReference type="GO" id="GO:0046872">
    <property type="term" value="F:metal ion binding"/>
    <property type="evidence" value="ECO:0007669"/>
    <property type="project" value="UniProtKB-KW"/>
</dbReference>
<dbReference type="Pfam" id="PF05726">
    <property type="entry name" value="Pirin_C"/>
    <property type="match status" value="1"/>
</dbReference>
<keyword evidence="2" id="KW-0479">Metal-binding</keyword>
<dbReference type="InterPro" id="IPR011051">
    <property type="entry name" value="RmlC_Cupin_sf"/>
</dbReference>
<dbReference type="PANTHER" id="PTHR13903">
    <property type="entry name" value="PIRIN-RELATED"/>
    <property type="match status" value="1"/>
</dbReference>
<proteinExistence type="inferred from homology"/>
<dbReference type="Proteomes" id="UP000249169">
    <property type="component" value="Unassembled WGS sequence"/>
</dbReference>
<comment type="similarity">
    <text evidence="1 3">Belongs to the pirin family.</text>
</comment>
<dbReference type="OrthoDB" id="9780903at2"/>
<evidence type="ECO:0000256" key="1">
    <source>
        <dbReference type="ARBA" id="ARBA00008416"/>
    </source>
</evidence>
<evidence type="ECO:0000256" key="2">
    <source>
        <dbReference type="PIRSR" id="PIRSR006232-1"/>
    </source>
</evidence>
<comment type="cofactor">
    <cofactor evidence="2">
        <name>Fe cation</name>
        <dbReference type="ChEBI" id="CHEBI:24875"/>
    </cofactor>
    <text evidence="2">Binds 1 Fe cation per subunit.</text>
</comment>
<reference evidence="6 7" key="1">
    <citation type="submission" date="2018-05" db="EMBL/GenBank/DDBJ databases">
        <title>Lujinxingia marina gen. nov. sp. nov., a new facultative anaerobic member of the class Deltaproteobacteria, and proposal of Lujinxingaceae fam. nov.</title>
        <authorList>
            <person name="Li C.-M."/>
        </authorList>
    </citation>
    <scope>NUCLEOTIDE SEQUENCE [LARGE SCALE GENOMIC DNA]</scope>
    <source>
        <strain evidence="6 7">B210</strain>
    </source>
</reference>
<evidence type="ECO:0000313" key="7">
    <source>
        <dbReference type="Proteomes" id="UP000249169"/>
    </source>
</evidence>
<dbReference type="SUPFAM" id="SSF51182">
    <property type="entry name" value="RmlC-like cupins"/>
    <property type="match status" value="1"/>
</dbReference>
<feature type="binding site" evidence="2">
    <location>
        <position position="121"/>
    </location>
    <ligand>
        <name>Fe cation</name>
        <dbReference type="ChEBI" id="CHEBI:24875"/>
    </ligand>
</feature>
<dbReference type="RefSeq" id="WP_111730781.1">
    <property type="nucleotide sequence ID" value="NZ_QHKO01000008.1"/>
</dbReference>